<proteinExistence type="predicted"/>
<evidence type="ECO:0000313" key="2">
    <source>
        <dbReference type="EMBL" id="WFD18931.1"/>
    </source>
</evidence>
<keyword evidence="3" id="KW-1185">Reference proteome</keyword>
<dbReference type="Proteomes" id="UP001220961">
    <property type="component" value="Chromosome 2"/>
</dbReference>
<organism evidence="2 3">
    <name type="scientific">Malassezia caprae</name>
    <dbReference type="NCBI Taxonomy" id="1381934"/>
    <lineage>
        <taxon>Eukaryota</taxon>
        <taxon>Fungi</taxon>
        <taxon>Dikarya</taxon>
        <taxon>Basidiomycota</taxon>
        <taxon>Ustilaginomycotina</taxon>
        <taxon>Malasseziomycetes</taxon>
        <taxon>Malasseziales</taxon>
        <taxon>Malasseziaceae</taxon>
        <taxon>Malassezia</taxon>
    </lineage>
</organism>
<dbReference type="EMBL" id="CP119909">
    <property type="protein sequence ID" value="WFD18931.1"/>
    <property type="molecule type" value="Genomic_DNA"/>
</dbReference>
<protein>
    <submittedName>
        <fullName evidence="2">Uncharacterized protein</fullName>
    </submittedName>
</protein>
<name>A0AAF0E918_9BASI</name>
<gene>
    <name evidence="2" type="ORF">MCAP1_001144</name>
</gene>
<dbReference type="AlphaFoldDB" id="A0AAF0E918"/>
<feature type="compositionally biased region" description="Polar residues" evidence="1">
    <location>
        <begin position="10"/>
        <end position="25"/>
    </location>
</feature>
<reference evidence="2" key="1">
    <citation type="submission" date="2023-03" db="EMBL/GenBank/DDBJ databases">
        <title>Mating type loci evolution in Malassezia.</title>
        <authorList>
            <person name="Coelho M.A."/>
        </authorList>
    </citation>
    <scope>NUCLEOTIDE SEQUENCE</scope>
    <source>
        <strain evidence="2">CBS 10434</strain>
    </source>
</reference>
<sequence length="363" mass="38796">MDVRTERTTSHTPDSPPGRQNQTVSGPPDPTPAVADAQSSIPPTTDALVRLVGPDVGEWAHASAAGESLSISTLDQWIKNTEQNACLSAMELFVNVHRSNTTLGLASPASSLAWMPQTQASLQLPAPTHTMVCRCDCSAPYARVNLVVHAPRQTPTATLTPPPPQGHGALALPGWHLATDQFATDFNHPITLPLVLDSLWLATGGVVALTLTIEALDEDRLPLEKPNTMTTKWEATCASETPDVWQIRQVSQHARMGPFVLQLHELFGMDAHREQPLVPPPEPKTEQAPQGGTLALNESLVHSAALVSEDLYEDGSECPICMSEATSTLLFPLCKSPACTTENAAGRHGGSMRVLCVAEASSR</sequence>
<feature type="region of interest" description="Disordered" evidence="1">
    <location>
        <begin position="1"/>
        <end position="40"/>
    </location>
</feature>
<evidence type="ECO:0000313" key="3">
    <source>
        <dbReference type="Proteomes" id="UP001220961"/>
    </source>
</evidence>
<evidence type="ECO:0000256" key="1">
    <source>
        <dbReference type="SAM" id="MobiDB-lite"/>
    </source>
</evidence>
<accession>A0AAF0E918</accession>